<evidence type="ECO:0000259" key="3">
    <source>
        <dbReference type="Pfam" id="PF13359"/>
    </source>
</evidence>
<reference evidence="4 5" key="1">
    <citation type="submission" date="2014-06" db="EMBL/GenBank/DDBJ databases">
        <title>Evolutionary Origins and Diversification of the Mycorrhizal Mutualists.</title>
        <authorList>
            <consortium name="DOE Joint Genome Institute"/>
            <consortium name="Mycorrhizal Genomics Consortium"/>
            <person name="Kohler A."/>
            <person name="Kuo A."/>
            <person name="Nagy L.G."/>
            <person name="Floudas D."/>
            <person name="Copeland A."/>
            <person name="Barry K.W."/>
            <person name="Cichocki N."/>
            <person name="Veneault-Fourrey C."/>
            <person name="LaButti K."/>
            <person name="Lindquist E.A."/>
            <person name="Lipzen A."/>
            <person name="Lundell T."/>
            <person name="Morin E."/>
            <person name="Murat C."/>
            <person name="Riley R."/>
            <person name="Ohm R."/>
            <person name="Sun H."/>
            <person name="Tunlid A."/>
            <person name="Henrissat B."/>
            <person name="Grigoriev I.V."/>
            <person name="Hibbett D.S."/>
            <person name="Martin F."/>
        </authorList>
    </citation>
    <scope>NUCLEOTIDE SEQUENCE [LARGE SCALE GENOMIC DNA]</scope>
    <source>
        <strain evidence="4 5">SS14</strain>
    </source>
</reference>
<dbReference type="Pfam" id="PF13359">
    <property type="entry name" value="DDE_Tnp_4"/>
    <property type="match status" value="1"/>
</dbReference>
<dbReference type="InterPro" id="IPR027806">
    <property type="entry name" value="HARBI1_dom"/>
</dbReference>
<dbReference type="GO" id="GO:0046872">
    <property type="term" value="F:metal ion binding"/>
    <property type="evidence" value="ECO:0007669"/>
    <property type="project" value="UniProtKB-KW"/>
</dbReference>
<dbReference type="HOGENOM" id="CLU_048932_1_1_1"/>
<evidence type="ECO:0000256" key="2">
    <source>
        <dbReference type="ARBA" id="ARBA00022723"/>
    </source>
</evidence>
<proteinExistence type="predicted"/>
<accession>A0A0C9UDE7</accession>
<dbReference type="EMBL" id="KN837345">
    <property type="protein sequence ID" value="KIJ27147.1"/>
    <property type="molecule type" value="Genomic_DNA"/>
</dbReference>
<feature type="domain" description="DDE Tnp4" evidence="3">
    <location>
        <begin position="168"/>
        <end position="293"/>
    </location>
</feature>
<dbReference type="AlphaFoldDB" id="A0A0C9UDE7"/>
<dbReference type="OrthoDB" id="78198at2759"/>
<evidence type="ECO:0000256" key="1">
    <source>
        <dbReference type="ARBA" id="ARBA00001968"/>
    </source>
</evidence>
<name>A0A0C9UDE7_SPHS4</name>
<feature type="non-terminal residue" evidence="4">
    <location>
        <position position="1"/>
    </location>
</feature>
<protein>
    <recommendedName>
        <fullName evidence="3">DDE Tnp4 domain-containing protein</fullName>
    </recommendedName>
</protein>
<evidence type="ECO:0000313" key="4">
    <source>
        <dbReference type="EMBL" id="KIJ27147.1"/>
    </source>
</evidence>
<dbReference type="Proteomes" id="UP000054279">
    <property type="component" value="Unassembled WGS sequence"/>
</dbReference>
<comment type="cofactor">
    <cofactor evidence="1">
        <name>a divalent metal cation</name>
        <dbReference type="ChEBI" id="CHEBI:60240"/>
    </cofactor>
</comment>
<gene>
    <name evidence="4" type="ORF">M422DRAFT_191354</name>
</gene>
<evidence type="ECO:0000313" key="5">
    <source>
        <dbReference type="Proteomes" id="UP000054279"/>
    </source>
</evidence>
<dbReference type="PANTHER" id="PTHR48471">
    <property type="entry name" value="DDE TNP4 DOMAIN-CONTAINING PROTEIN"/>
    <property type="match status" value="1"/>
</dbReference>
<organism evidence="4 5">
    <name type="scientific">Sphaerobolus stellatus (strain SS14)</name>
    <dbReference type="NCBI Taxonomy" id="990650"/>
    <lineage>
        <taxon>Eukaryota</taxon>
        <taxon>Fungi</taxon>
        <taxon>Dikarya</taxon>
        <taxon>Basidiomycota</taxon>
        <taxon>Agaricomycotina</taxon>
        <taxon>Agaricomycetes</taxon>
        <taxon>Phallomycetidae</taxon>
        <taxon>Geastrales</taxon>
        <taxon>Sphaerobolaceae</taxon>
        <taxon>Sphaerobolus</taxon>
    </lineage>
</organism>
<sequence>LYLQRHDLLKNPRGSTPWQRLYHGQNNRAFITTMGFDIVTFNILMNMFAPVWNTNPIPHEDTKAGGVPRIDRCSLDAAGALGLTLHYLNATTSQITLQQVFALVPATLSCYLNFSLKILHCVASDIPEAKIRWPTAEEMEEFMKIIGERHPALIIWINGTAYGAFGSIDGLKPPTASADDSEWQNATFNGWLHSNVTNCVIAYSPRGDIIACHLNASGSWHDSCVAQPIYQKLWDRTPHGYFLLGDTAFPHGTEQIDKKIKAPIKSGQQLPSDRTELENLLCLNRQLLSYHQTAE</sequence>
<dbReference type="PANTHER" id="PTHR48471:SF1">
    <property type="entry name" value="DDE TNP4 DOMAIN-CONTAINING PROTEIN"/>
    <property type="match status" value="1"/>
</dbReference>
<keyword evidence="5" id="KW-1185">Reference proteome</keyword>
<keyword evidence="2" id="KW-0479">Metal-binding</keyword>